<evidence type="ECO:0000313" key="2">
    <source>
        <dbReference type="WBParaSite" id="GPLIN_000722400"/>
    </source>
</evidence>
<reference evidence="2" key="3">
    <citation type="submission" date="2016-06" db="UniProtKB">
        <authorList>
            <consortium name="WormBaseParasite"/>
        </authorList>
    </citation>
    <scope>IDENTIFICATION</scope>
</reference>
<sequence>MCVFCYIVYYGEFCALDRDFLRTILYEEDATHLIKDDFCAKWKQISESFNNTKIISVFHEWLLYNSGTNEEKNDLVNEYLHRFSEQVPKLNQWKAMSKIDAELLDEIGNLFLEFLSNKLENGIKKDTFSEFKLGKTLCVVI</sequence>
<reference evidence="1" key="1">
    <citation type="submission" date="2013-12" db="EMBL/GenBank/DDBJ databases">
        <authorList>
            <person name="Aslett M."/>
        </authorList>
    </citation>
    <scope>NUCLEOTIDE SEQUENCE [LARGE SCALE GENOMIC DNA]</scope>
    <source>
        <strain evidence="1">Lindley</strain>
    </source>
</reference>
<protein>
    <submittedName>
        <fullName evidence="2">Uncharacterized protein</fullName>
    </submittedName>
</protein>
<name>A0A183C2Y0_GLOPA</name>
<organism evidence="1 2">
    <name type="scientific">Globodera pallida</name>
    <name type="common">Potato cyst nematode worm</name>
    <name type="synonym">Heterodera pallida</name>
    <dbReference type="NCBI Taxonomy" id="36090"/>
    <lineage>
        <taxon>Eukaryota</taxon>
        <taxon>Metazoa</taxon>
        <taxon>Ecdysozoa</taxon>
        <taxon>Nematoda</taxon>
        <taxon>Chromadorea</taxon>
        <taxon>Rhabditida</taxon>
        <taxon>Tylenchina</taxon>
        <taxon>Tylenchomorpha</taxon>
        <taxon>Tylenchoidea</taxon>
        <taxon>Heteroderidae</taxon>
        <taxon>Heteroderinae</taxon>
        <taxon>Globodera</taxon>
    </lineage>
</organism>
<reference evidence="1" key="2">
    <citation type="submission" date="2014-05" db="EMBL/GenBank/DDBJ databases">
        <title>The genome and life-stage specific transcriptomes of Globodera pallida elucidate key aspects of plant parasitism by a cyst nematode.</title>
        <authorList>
            <person name="Cotton J.A."/>
            <person name="Lilley C.J."/>
            <person name="Jones L.M."/>
            <person name="Kikuchi T."/>
            <person name="Reid A.J."/>
            <person name="Thorpe P."/>
            <person name="Tsai I.J."/>
            <person name="Beasley H."/>
            <person name="Blok V."/>
            <person name="Cock P.J.A."/>
            <person name="Van den Akker S.E."/>
            <person name="Holroyd N."/>
            <person name="Hunt M."/>
            <person name="Mantelin S."/>
            <person name="Naghra H."/>
            <person name="Pain A."/>
            <person name="Palomares-Rius J.E."/>
            <person name="Zarowiecki M."/>
            <person name="Berriman M."/>
            <person name="Jones J.T."/>
            <person name="Urwin P.E."/>
        </authorList>
    </citation>
    <scope>NUCLEOTIDE SEQUENCE [LARGE SCALE GENOMIC DNA]</scope>
    <source>
        <strain evidence="1">Lindley</strain>
    </source>
</reference>
<accession>A0A183C2Y0</accession>
<keyword evidence="1" id="KW-1185">Reference proteome</keyword>
<dbReference type="WBParaSite" id="GPLIN_000722400">
    <property type="protein sequence ID" value="GPLIN_000722400"/>
    <property type="gene ID" value="GPLIN_000722400"/>
</dbReference>
<evidence type="ECO:0000313" key="1">
    <source>
        <dbReference type="Proteomes" id="UP000050741"/>
    </source>
</evidence>
<dbReference type="Proteomes" id="UP000050741">
    <property type="component" value="Unassembled WGS sequence"/>
</dbReference>
<dbReference type="AlphaFoldDB" id="A0A183C2Y0"/>
<proteinExistence type="predicted"/>